<gene>
    <name evidence="2" type="ORF">EDD29_4856</name>
</gene>
<reference evidence="2 3" key="1">
    <citation type="submission" date="2018-11" db="EMBL/GenBank/DDBJ databases">
        <title>Sequencing the genomes of 1000 actinobacteria strains.</title>
        <authorList>
            <person name="Klenk H.-P."/>
        </authorList>
    </citation>
    <scope>NUCLEOTIDE SEQUENCE [LARGE SCALE GENOMIC DNA]</scope>
    <source>
        <strain evidence="2 3">DSM 44254</strain>
    </source>
</reference>
<keyword evidence="3" id="KW-1185">Reference proteome</keyword>
<proteinExistence type="predicted"/>
<protein>
    <submittedName>
        <fullName evidence="2">Uncharacterized protein</fullName>
    </submittedName>
</protein>
<organism evidence="2 3">
    <name type="scientific">Actinocorallia herbida</name>
    <dbReference type="NCBI Taxonomy" id="58109"/>
    <lineage>
        <taxon>Bacteria</taxon>
        <taxon>Bacillati</taxon>
        <taxon>Actinomycetota</taxon>
        <taxon>Actinomycetes</taxon>
        <taxon>Streptosporangiales</taxon>
        <taxon>Thermomonosporaceae</taxon>
        <taxon>Actinocorallia</taxon>
    </lineage>
</organism>
<keyword evidence="1" id="KW-0812">Transmembrane</keyword>
<dbReference type="AlphaFoldDB" id="A0A3N1D175"/>
<dbReference type="Proteomes" id="UP000272400">
    <property type="component" value="Unassembled WGS sequence"/>
</dbReference>
<keyword evidence="1" id="KW-0472">Membrane</keyword>
<evidence type="ECO:0000313" key="2">
    <source>
        <dbReference type="EMBL" id="ROO87261.1"/>
    </source>
</evidence>
<dbReference type="EMBL" id="RJKE01000001">
    <property type="protein sequence ID" value="ROO87261.1"/>
    <property type="molecule type" value="Genomic_DNA"/>
</dbReference>
<evidence type="ECO:0000256" key="1">
    <source>
        <dbReference type="SAM" id="Phobius"/>
    </source>
</evidence>
<sequence>MAATGVRWGRRLGPVAFGVAVGIALTVILMAWPQRTLVQREDQPSTLRYRDGFTHHLGLYRERTLFGESYHLVIGSDPSLSYGHRVEIGAGGSLGVRATDWTSAGVRVRFTTGHELFVPAALFISGR</sequence>
<name>A0A3N1D175_9ACTN</name>
<keyword evidence="1" id="KW-1133">Transmembrane helix</keyword>
<feature type="transmembrane region" description="Helical" evidence="1">
    <location>
        <begin position="12"/>
        <end position="32"/>
    </location>
</feature>
<accession>A0A3N1D175</accession>
<evidence type="ECO:0000313" key="3">
    <source>
        <dbReference type="Proteomes" id="UP000272400"/>
    </source>
</evidence>
<comment type="caution">
    <text evidence="2">The sequence shown here is derived from an EMBL/GenBank/DDBJ whole genome shotgun (WGS) entry which is preliminary data.</text>
</comment>
<dbReference type="RefSeq" id="WP_211359868.1">
    <property type="nucleotide sequence ID" value="NZ_RJKE01000001.1"/>
</dbReference>